<dbReference type="EMBL" id="MU273564">
    <property type="protein sequence ID" value="KAI0031893.1"/>
    <property type="molecule type" value="Genomic_DNA"/>
</dbReference>
<protein>
    <submittedName>
        <fullName evidence="1">Sucrase/ferredoxin-like-domain-containing protein</fullName>
    </submittedName>
</protein>
<reference evidence="1" key="1">
    <citation type="submission" date="2021-02" db="EMBL/GenBank/DDBJ databases">
        <authorList>
            <consortium name="DOE Joint Genome Institute"/>
            <person name="Ahrendt S."/>
            <person name="Looney B.P."/>
            <person name="Miyauchi S."/>
            <person name="Morin E."/>
            <person name="Drula E."/>
            <person name="Courty P.E."/>
            <person name="Chicoki N."/>
            <person name="Fauchery L."/>
            <person name="Kohler A."/>
            <person name="Kuo A."/>
            <person name="Labutti K."/>
            <person name="Pangilinan J."/>
            <person name="Lipzen A."/>
            <person name="Riley R."/>
            <person name="Andreopoulos W."/>
            <person name="He G."/>
            <person name="Johnson J."/>
            <person name="Barry K.W."/>
            <person name="Grigoriev I.V."/>
            <person name="Nagy L."/>
            <person name="Hibbett D."/>
            <person name="Henrissat B."/>
            <person name="Matheny P.B."/>
            <person name="Labbe J."/>
            <person name="Martin F."/>
        </authorList>
    </citation>
    <scope>NUCLEOTIDE SEQUENCE</scope>
    <source>
        <strain evidence="1">EC-137</strain>
    </source>
</reference>
<sequence length="255" mass="28665">MLRISFARIRTRCSLRRFSAAAVEADEQLAGTVAPHSLYIVLCTSDSPRTLPSRIQSPIRLDLQRMLLQHGGIVNFMHTTDARALALSAQLTSPPIRNTAAQVDNSDDLPADDMMSPLRRFQPGEYDGPVHLYVCTHAERDCRCGTQGVALVDALRDELRRRRKVTKSGLWHRVVVGELAHVGGHKYAANLLVFPHGDWLGRLHADQASELLDIIAKSPFTNMEGETRAPLWPEHWRGRMGLTPAEQRNLFEKHR</sequence>
<gene>
    <name evidence="1" type="ORF">K488DRAFT_51127</name>
</gene>
<evidence type="ECO:0000313" key="2">
    <source>
        <dbReference type="Proteomes" id="UP000814128"/>
    </source>
</evidence>
<keyword evidence="2" id="KW-1185">Reference proteome</keyword>
<organism evidence="1 2">
    <name type="scientific">Vararia minispora EC-137</name>
    <dbReference type="NCBI Taxonomy" id="1314806"/>
    <lineage>
        <taxon>Eukaryota</taxon>
        <taxon>Fungi</taxon>
        <taxon>Dikarya</taxon>
        <taxon>Basidiomycota</taxon>
        <taxon>Agaricomycotina</taxon>
        <taxon>Agaricomycetes</taxon>
        <taxon>Russulales</taxon>
        <taxon>Lachnocladiaceae</taxon>
        <taxon>Vararia</taxon>
    </lineage>
</organism>
<accession>A0ACB8QJY5</accession>
<proteinExistence type="predicted"/>
<comment type="caution">
    <text evidence="1">The sequence shown here is derived from an EMBL/GenBank/DDBJ whole genome shotgun (WGS) entry which is preliminary data.</text>
</comment>
<name>A0ACB8QJY5_9AGAM</name>
<dbReference type="Proteomes" id="UP000814128">
    <property type="component" value="Unassembled WGS sequence"/>
</dbReference>
<reference evidence="1" key="2">
    <citation type="journal article" date="2022" name="New Phytol.">
        <title>Evolutionary transition to the ectomycorrhizal habit in the genomes of a hyperdiverse lineage of mushroom-forming fungi.</title>
        <authorList>
            <person name="Looney B."/>
            <person name="Miyauchi S."/>
            <person name="Morin E."/>
            <person name="Drula E."/>
            <person name="Courty P.E."/>
            <person name="Kohler A."/>
            <person name="Kuo A."/>
            <person name="LaButti K."/>
            <person name="Pangilinan J."/>
            <person name="Lipzen A."/>
            <person name="Riley R."/>
            <person name="Andreopoulos W."/>
            <person name="He G."/>
            <person name="Johnson J."/>
            <person name="Nolan M."/>
            <person name="Tritt A."/>
            <person name="Barry K.W."/>
            <person name="Grigoriev I.V."/>
            <person name="Nagy L.G."/>
            <person name="Hibbett D."/>
            <person name="Henrissat B."/>
            <person name="Matheny P.B."/>
            <person name="Labbe J."/>
            <person name="Martin F.M."/>
        </authorList>
    </citation>
    <scope>NUCLEOTIDE SEQUENCE</scope>
    <source>
        <strain evidence="1">EC-137</strain>
    </source>
</reference>
<evidence type="ECO:0000313" key="1">
    <source>
        <dbReference type="EMBL" id="KAI0031893.1"/>
    </source>
</evidence>